<proteinExistence type="predicted"/>
<name>A0ABQ4EEP8_9ACTN</name>
<evidence type="ECO:0000313" key="2">
    <source>
        <dbReference type="EMBL" id="GIG93198.1"/>
    </source>
</evidence>
<keyword evidence="1" id="KW-0812">Transmembrane</keyword>
<comment type="caution">
    <text evidence="2">The sequence shown here is derived from an EMBL/GenBank/DDBJ whole genome shotgun (WGS) entry which is preliminary data.</text>
</comment>
<evidence type="ECO:0000313" key="3">
    <source>
        <dbReference type="Proteomes" id="UP000646749"/>
    </source>
</evidence>
<keyword evidence="3" id="KW-1185">Reference proteome</keyword>
<feature type="transmembrane region" description="Helical" evidence="1">
    <location>
        <begin position="220"/>
        <end position="241"/>
    </location>
</feature>
<dbReference type="RefSeq" id="WP_203871494.1">
    <property type="nucleotide sequence ID" value="NZ_BONW01000053.1"/>
</dbReference>
<feature type="transmembrane region" description="Helical" evidence="1">
    <location>
        <begin position="20"/>
        <end position="38"/>
    </location>
</feature>
<dbReference type="EMBL" id="BONW01000053">
    <property type="protein sequence ID" value="GIG93198.1"/>
    <property type="molecule type" value="Genomic_DNA"/>
</dbReference>
<dbReference type="Proteomes" id="UP000646749">
    <property type="component" value="Unassembled WGS sequence"/>
</dbReference>
<sequence length="317" mass="33826">MTAFLAELGKQLVTRWTATLMVPGALFAGAVVLAQVLGHRHAVDRQVLQRWLDTIAATPTGGRGATLLVATAAFLLGAAAAGLVAGAAGLLVEWTWGLTGTAPVVRRLARSRQACWAAADAEAAEAERALLADPADPAARARTRRAIARRDAIGLVAAERPTWIGDRLHAADVRVQHRYAIDLVAVWPRLWLVLPEAVRGELTAVQDRCASAARLAGWGLLYLLLGAIWWPALLVGTVVLFTARYRARLAVGVYTELVESTVDVYGRRLAAQLGLTCPGPLTAETGAEISAIVRKDDVVRQLRPVPAAEPPPLPLFH</sequence>
<reference evidence="2 3" key="1">
    <citation type="submission" date="2021-01" db="EMBL/GenBank/DDBJ databases">
        <title>Whole genome shotgun sequence of Plantactinospora endophytica NBRC 110450.</title>
        <authorList>
            <person name="Komaki H."/>
            <person name="Tamura T."/>
        </authorList>
    </citation>
    <scope>NUCLEOTIDE SEQUENCE [LARGE SCALE GENOMIC DNA]</scope>
    <source>
        <strain evidence="2 3">NBRC 110450</strain>
    </source>
</reference>
<accession>A0ABQ4EEP8</accession>
<protein>
    <submittedName>
        <fullName evidence="2">Uncharacterized protein</fullName>
    </submittedName>
</protein>
<gene>
    <name evidence="2" type="ORF">Pen02_81340</name>
</gene>
<feature type="transmembrane region" description="Helical" evidence="1">
    <location>
        <begin position="67"/>
        <end position="92"/>
    </location>
</feature>
<organism evidence="2 3">
    <name type="scientific">Plantactinospora endophytica</name>
    <dbReference type="NCBI Taxonomy" id="673535"/>
    <lineage>
        <taxon>Bacteria</taxon>
        <taxon>Bacillati</taxon>
        <taxon>Actinomycetota</taxon>
        <taxon>Actinomycetes</taxon>
        <taxon>Micromonosporales</taxon>
        <taxon>Micromonosporaceae</taxon>
        <taxon>Plantactinospora</taxon>
    </lineage>
</organism>
<keyword evidence="1" id="KW-1133">Transmembrane helix</keyword>
<keyword evidence="1" id="KW-0472">Membrane</keyword>
<evidence type="ECO:0000256" key="1">
    <source>
        <dbReference type="SAM" id="Phobius"/>
    </source>
</evidence>